<reference evidence="2 3" key="1">
    <citation type="submission" date="2019-03" db="EMBL/GenBank/DDBJ databases">
        <title>Complete genome sequence of Paenisporosarcina antarctica CGMCC 1.6503T.</title>
        <authorList>
            <person name="Rong J.-C."/>
            <person name="Chi N.-Y."/>
            <person name="Zhang Q.-F."/>
        </authorList>
    </citation>
    <scope>NUCLEOTIDE SEQUENCE [LARGE SCALE GENOMIC DNA]</scope>
    <source>
        <strain evidence="2 3">CGMCC 1.6503</strain>
    </source>
</reference>
<dbReference type="RefSeq" id="WP_134209177.1">
    <property type="nucleotide sequence ID" value="NZ_CP038015.1"/>
</dbReference>
<evidence type="ECO:0000313" key="2">
    <source>
        <dbReference type="EMBL" id="QBP40457.1"/>
    </source>
</evidence>
<proteinExistence type="predicted"/>
<accession>A0A4P6ZVV4</accession>
<protein>
    <submittedName>
        <fullName evidence="2">Uncharacterized protein</fullName>
    </submittedName>
</protein>
<dbReference type="AlphaFoldDB" id="A0A4P6ZVV4"/>
<name>A0A4P6ZVV4_9BACL</name>
<evidence type="ECO:0000313" key="3">
    <source>
        <dbReference type="Proteomes" id="UP000294292"/>
    </source>
</evidence>
<feature type="transmembrane region" description="Helical" evidence="1">
    <location>
        <begin position="32"/>
        <end position="54"/>
    </location>
</feature>
<sequence length="71" mass="7902">MKYAALGFVLVEIAFSLLLIPKKGTLTKPIHFIAITFFSLLMIYAIGTLLPIMGEGVDVVLKHMNTDAFRF</sequence>
<evidence type="ECO:0000256" key="1">
    <source>
        <dbReference type="SAM" id="Phobius"/>
    </source>
</evidence>
<dbReference type="EMBL" id="CP038015">
    <property type="protein sequence ID" value="QBP40457.1"/>
    <property type="molecule type" value="Genomic_DNA"/>
</dbReference>
<keyword evidence="3" id="KW-1185">Reference proteome</keyword>
<dbReference type="Proteomes" id="UP000294292">
    <property type="component" value="Chromosome"/>
</dbReference>
<keyword evidence="1" id="KW-0472">Membrane</keyword>
<gene>
    <name evidence="2" type="ORF">E2636_04630</name>
</gene>
<keyword evidence="1" id="KW-0812">Transmembrane</keyword>
<dbReference type="KEGG" id="panc:E2636_04630"/>
<dbReference type="OrthoDB" id="2454325at2"/>
<keyword evidence="1" id="KW-1133">Transmembrane helix</keyword>
<organism evidence="2 3">
    <name type="scientific">Paenisporosarcina antarctica</name>
    <dbReference type="NCBI Taxonomy" id="417367"/>
    <lineage>
        <taxon>Bacteria</taxon>
        <taxon>Bacillati</taxon>
        <taxon>Bacillota</taxon>
        <taxon>Bacilli</taxon>
        <taxon>Bacillales</taxon>
        <taxon>Caryophanaceae</taxon>
        <taxon>Paenisporosarcina</taxon>
    </lineage>
</organism>